<evidence type="ECO:0000256" key="1">
    <source>
        <dbReference type="ARBA" id="ARBA00006738"/>
    </source>
</evidence>
<sequence>MTVARVAAARRGRRGETLALWWLRLKGYRLVARNVTFGRGSGAGELDLVMRRGRLLAFVEVKTRPTLAEAAAALTPAQRRRIERAAAAFVARRPDGAGWALRFDLILLAPGHLPRHLPDAWRPES</sequence>
<gene>
    <name evidence="3" type="ORF">ACFSNB_18280</name>
</gene>
<proteinExistence type="inferred from homology"/>
<dbReference type="NCBIfam" id="NF009151">
    <property type="entry name" value="PRK12497.1-5"/>
    <property type="match status" value="1"/>
</dbReference>
<reference evidence="4" key="1">
    <citation type="journal article" date="2019" name="Int. J. Syst. Evol. Microbiol.">
        <title>The Global Catalogue of Microorganisms (GCM) 10K type strain sequencing project: providing services to taxonomists for standard genome sequencing and annotation.</title>
        <authorList>
            <consortium name="The Broad Institute Genomics Platform"/>
            <consortium name="The Broad Institute Genome Sequencing Center for Infectious Disease"/>
            <person name="Wu L."/>
            <person name="Ma J."/>
        </authorList>
    </citation>
    <scope>NUCLEOTIDE SEQUENCE [LARGE SCALE GENOMIC DNA]</scope>
    <source>
        <strain evidence="4">KCTC 15012</strain>
    </source>
</reference>
<dbReference type="PANTHER" id="PTHR34039:SF1">
    <property type="entry name" value="UPF0102 PROTEIN YRAN"/>
    <property type="match status" value="1"/>
</dbReference>
<dbReference type="InterPro" id="IPR003509">
    <property type="entry name" value="UPF0102_YraN-like"/>
</dbReference>
<comment type="similarity">
    <text evidence="1 2">Belongs to the UPF0102 family.</text>
</comment>
<dbReference type="Pfam" id="PF02021">
    <property type="entry name" value="UPF0102"/>
    <property type="match status" value="1"/>
</dbReference>
<dbReference type="EMBL" id="JBHUIY010000072">
    <property type="protein sequence ID" value="MFD2235748.1"/>
    <property type="molecule type" value="Genomic_DNA"/>
</dbReference>
<dbReference type="Gene3D" id="3.40.1350.10">
    <property type="match status" value="1"/>
</dbReference>
<dbReference type="InterPro" id="IPR011335">
    <property type="entry name" value="Restrct_endonuc-II-like"/>
</dbReference>
<dbReference type="PANTHER" id="PTHR34039">
    <property type="entry name" value="UPF0102 PROTEIN YRAN"/>
    <property type="match status" value="1"/>
</dbReference>
<name>A0ABW5CI36_9PROT</name>
<dbReference type="InterPro" id="IPR011856">
    <property type="entry name" value="tRNA_endonuc-like_dom_sf"/>
</dbReference>
<organism evidence="3 4">
    <name type="scientific">Phaeospirillum tilakii</name>
    <dbReference type="NCBI Taxonomy" id="741673"/>
    <lineage>
        <taxon>Bacteria</taxon>
        <taxon>Pseudomonadati</taxon>
        <taxon>Pseudomonadota</taxon>
        <taxon>Alphaproteobacteria</taxon>
        <taxon>Rhodospirillales</taxon>
        <taxon>Rhodospirillaceae</taxon>
        <taxon>Phaeospirillum</taxon>
    </lineage>
</organism>
<protein>
    <recommendedName>
        <fullName evidence="2">UPF0102 protein ACFSNB_18280</fullName>
    </recommendedName>
</protein>
<comment type="caution">
    <text evidence="3">The sequence shown here is derived from an EMBL/GenBank/DDBJ whole genome shotgun (WGS) entry which is preliminary data.</text>
</comment>
<evidence type="ECO:0000313" key="3">
    <source>
        <dbReference type="EMBL" id="MFD2235748.1"/>
    </source>
</evidence>
<evidence type="ECO:0000256" key="2">
    <source>
        <dbReference type="HAMAP-Rule" id="MF_00048"/>
    </source>
</evidence>
<accession>A0ABW5CI36</accession>
<dbReference type="RefSeq" id="WP_377319203.1">
    <property type="nucleotide sequence ID" value="NZ_JBHUIY010000072.1"/>
</dbReference>
<dbReference type="HAMAP" id="MF_00048">
    <property type="entry name" value="UPF0102"/>
    <property type="match status" value="1"/>
</dbReference>
<dbReference type="SUPFAM" id="SSF52980">
    <property type="entry name" value="Restriction endonuclease-like"/>
    <property type="match status" value="1"/>
</dbReference>
<dbReference type="Proteomes" id="UP001597296">
    <property type="component" value="Unassembled WGS sequence"/>
</dbReference>
<evidence type="ECO:0000313" key="4">
    <source>
        <dbReference type="Proteomes" id="UP001597296"/>
    </source>
</evidence>
<keyword evidence="4" id="KW-1185">Reference proteome</keyword>